<dbReference type="Proteomes" id="UP001417504">
    <property type="component" value="Unassembled WGS sequence"/>
</dbReference>
<name>A0AAP0NT10_9MAGN</name>
<protein>
    <submittedName>
        <fullName evidence="1">Uncharacterized protein</fullName>
    </submittedName>
</protein>
<evidence type="ECO:0000313" key="2">
    <source>
        <dbReference type="Proteomes" id="UP001417504"/>
    </source>
</evidence>
<evidence type="ECO:0000313" key="1">
    <source>
        <dbReference type="EMBL" id="KAK9115481.1"/>
    </source>
</evidence>
<proteinExistence type="predicted"/>
<dbReference type="AlphaFoldDB" id="A0AAP0NT10"/>
<accession>A0AAP0NT10</accession>
<keyword evidence="2" id="KW-1185">Reference proteome</keyword>
<sequence length="267" mass="29999">MEKLIKLKCKLTMLYMNPFRDTVVQFSVVDAEIRETVHIEPKCERIEIRIRGECRTMRRHSKYGRWNCDMVTSQRSNSDAENSVRIIKINDILLKIEVNDPCKDANESLVSNNDKQVIWNDVKAKKHTSEDPYNQLRVGLFVSKTNQIGIRAQAPPTLPTRPLTELDHAGVARRRSLSAMGMTAGNTTAVTNIPATSNPPPTVEHTWKHLSSFFTNCGVVFFCPVSCDFATVGPPGWATPLPLIVVIWGNVGDSSTSMWVPPNHRSK</sequence>
<dbReference type="EMBL" id="JBBNAE010000006">
    <property type="protein sequence ID" value="KAK9115481.1"/>
    <property type="molecule type" value="Genomic_DNA"/>
</dbReference>
<organism evidence="1 2">
    <name type="scientific">Stephania japonica</name>
    <dbReference type="NCBI Taxonomy" id="461633"/>
    <lineage>
        <taxon>Eukaryota</taxon>
        <taxon>Viridiplantae</taxon>
        <taxon>Streptophyta</taxon>
        <taxon>Embryophyta</taxon>
        <taxon>Tracheophyta</taxon>
        <taxon>Spermatophyta</taxon>
        <taxon>Magnoliopsida</taxon>
        <taxon>Ranunculales</taxon>
        <taxon>Menispermaceae</taxon>
        <taxon>Menispermoideae</taxon>
        <taxon>Cissampelideae</taxon>
        <taxon>Stephania</taxon>
    </lineage>
</organism>
<comment type="caution">
    <text evidence="1">The sequence shown here is derived from an EMBL/GenBank/DDBJ whole genome shotgun (WGS) entry which is preliminary data.</text>
</comment>
<gene>
    <name evidence="1" type="ORF">Sjap_014428</name>
</gene>
<reference evidence="1 2" key="1">
    <citation type="submission" date="2024-01" db="EMBL/GenBank/DDBJ databases">
        <title>Genome assemblies of Stephania.</title>
        <authorList>
            <person name="Yang L."/>
        </authorList>
    </citation>
    <scope>NUCLEOTIDE SEQUENCE [LARGE SCALE GENOMIC DNA]</scope>
    <source>
        <strain evidence="1">QJT</strain>
        <tissue evidence="1">Leaf</tissue>
    </source>
</reference>